<dbReference type="InterPro" id="IPR019800">
    <property type="entry name" value="Glyco_hydro_3_AS"/>
</dbReference>
<dbReference type="PANTHER" id="PTHR42715">
    <property type="entry name" value="BETA-GLUCOSIDASE"/>
    <property type="match status" value="1"/>
</dbReference>
<feature type="domain" description="PA14" evidence="5">
    <location>
        <begin position="397"/>
        <end position="546"/>
    </location>
</feature>
<dbReference type="Pfam" id="PF00933">
    <property type="entry name" value="Glyco_hydro_3"/>
    <property type="match status" value="1"/>
</dbReference>
<evidence type="ECO:0000313" key="6">
    <source>
        <dbReference type="EMBL" id="MEB3371835.1"/>
    </source>
</evidence>
<evidence type="ECO:0000256" key="4">
    <source>
        <dbReference type="RuleBase" id="RU361161"/>
    </source>
</evidence>
<dbReference type="InterPro" id="IPR017853">
    <property type="entry name" value="GH"/>
</dbReference>
<protein>
    <submittedName>
        <fullName evidence="6">Glycoside hydrolase family 3 C-terminal domain-containing protein</fullName>
    </submittedName>
</protein>
<organism evidence="6 7">
    <name type="scientific">Saccharopolyspora mangrovi</name>
    <dbReference type="NCBI Taxonomy" id="3082379"/>
    <lineage>
        <taxon>Bacteria</taxon>
        <taxon>Bacillati</taxon>
        <taxon>Actinomycetota</taxon>
        <taxon>Actinomycetes</taxon>
        <taxon>Pseudonocardiales</taxon>
        <taxon>Pseudonocardiaceae</taxon>
        <taxon>Saccharopolyspora</taxon>
    </lineage>
</organism>
<proteinExistence type="inferred from homology"/>
<evidence type="ECO:0000256" key="3">
    <source>
        <dbReference type="ARBA" id="ARBA00023277"/>
    </source>
</evidence>
<accession>A0ABU6AKJ7</accession>
<reference evidence="6 7" key="1">
    <citation type="submission" date="2023-10" db="EMBL/GenBank/DDBJ databases">
        <title>Saccharopolyspora sp. nov., isolated from mangrove soil.</title>
        <authorList>
            <person name="Lu Y."/>
            <person name="Liu W."/>
        </authorList>
    </citation>
    <scope>NUCLEOTIDE SEQUENCE [LARGE SCALE GENOMIC DNA]</scope>
    <source>
        <strain evidence="6 7">S2-29</strain>
    </source>
</reference>
<dbReference type="RefSeq" id="WP_324269261.1">
    <property type="nucleotide sequence ID" value="NZ_JAWLNX010000033.1"/>
</dbReference>
<dbReference type="Gene3D" id="2.60.40.10">
    <property type="entry name" value="Immunoglobulins"/>
    <property type="match status" value="1"/>
</dbReference>
<dbReference type="InterPro" id="IPR001764">
    <property type="entry name" value="Glyco_hydro_3_N"/>
</dbReference>
<evidence type="ECO:0000256" key="2">
    <source>
        <dbReference type="ARBA" id="ARBA00022801"/>
    </source>
</evidence>
<dbReference type="Gene3D" id="2.60.120.260">
    <property type="entry name" value="Galactose-binding domain-like"/>
    <property type="match status" value="1"/>
</dbReference>
<dbReference type="GO" id="GO:0016787">
    <property type="term" value="F:hydrolase activity"/>
    <property type="evidence" value="ECO:0007669"/>
    <property type="project" value="UniProtKB-KW"/>
</dbReference>
<dbReference type="InterPro" id="IPR036881">
    <property type="entry name" value="Glyco_hydro_3_C_sf"/>
</dbReference>
<comment type="caution">
    <text evidence="6">The sequence shown here is derived from an EMBL/GenBank/DDBJ whole genome shotgun (WGS) entry which is preliminary data.</text>
</comment>
<keyword evidence="2 4" id="KW-0378">Hydrolase</keyword>
<dbReference type="PRINTS" id="PR00133">
    <property type="entry name" value="GLHYDRLASE3"/>
</dbReference>
<dbReference type="SMART" id="SM01217">
    <property type="entry name" value="Fn3_like"/>
    <property type="match status" value="1"/>
</dbReference>
<dbReference type="InterPro" id="IPR036962">
    <property type="entry name" value="Glyco_hydro_3_N_sf"/>
</dbReference>
<keyword evidence="3" id="KW-0119">Carbohydrate metabolism</keyword>
<evidence type="ECO:0000259" key="5">
    <source>
        <dbReference type="PROSITE" id="PS51820"/>
    </source>
</evidence>
<evidence type="ECO:0000256" key="1">
    <source>
        <dbReference type="ARBA" id="ARBA00005336"/>
    </source>
</evidence>
<dbReference type="InterPro" id="IPR002772">
    <property type="entry name" value="Glyco_hydro_3_C"/>
</dbReference>
<dbReference type="InterPro" id="IPR037524">
    <property type="entry name" value="PA14/GLEYA"/>
</dbReference>
<name>A0ABU6AKJ7_9PSEU</name>
<dbReference type="InterPro" id="IPR050288">
    <property type="entry name" value="Cellulose_deg_GH3"/>
</dbReference>
<dbReference type="InterPro" id="IPR026891">
    <property type="entry name" value="Fn3-like"/>
</dbReference>
<dbReference type="Proteomes" id="UP001327093">
    <property type="component" value="Unassembled WGS sequence"/>
</dbReference>
<dbReference type="Pfam" id="PF01915">
    <property type="entry name" value="Glyco_hydro_3_C"/>
    <property type="match status" value="1"/>
</dbReference>
<sequence length="812" mass="86526">MSTADLRARVRALSLEQKVRLLTGADFWSLHPEPAAGLRRVVVSDGPVGVRGEAFDERSTSANTPSPTSLAASWDVELAHRVGRLLAAEARRKGVDVLLAPTVNLHRTPYGGRHFECFSEDPLLTGEIGAAYVRGVQSGGVAATVKHFVANDSETDRMTVDARVDERALRELYLAPFEHIVREAGPWLVMAAYNRVNGTTMTEHAMIEEVLRGEWGFDGVVISDWFATRSTDESGSGGLDLAMPGPESPWGQQLVDAVRDGRVAESKVDDKVLNLLRLADRVCALDGAEPPAVDAERPEVVLRHAAAAGFVLARNDDDLLPLNTAEARRVAVLGPNAAAARTLGGGSASVFPPYTVSPLDGLRAKLGGDVEVVHARGVRSTELLAPASPELVTDPEAGEPGLAVRFLDADRAPIGTEHRNSGKLIWMGSFGPDVPVEAVGFVEVRGVLRATEAGAHRIGVAGAGHFTLAVDDRPLIDGVLELPGGPDPIEAMVRPPHRTAEVQLSAGQEVEVVLTHRVEADAIGTTFTLGLENPALPEEDELAHAVELAASADVAVLVLGTSDESESEGFDRDTLALPGRQDELVRRVIAANPRTVVVVNSGAPVLLPWAQEVPAVLLSWFPGQEFGNALADVLTGDAEPGGRLPVTWPAAEGEPLPSPLPEAGALDYAESIHIGHRAFERSGIEPAFWFGHGLGYTTWAYQGAEVPTAIATGEDLTARVRVRNSGLRPGREVVQVYLSREGEVERPAHWLAGFAAVDAEPGEEAEVAVRVPARAFQHHQDGAWRTETGSFTIHIGRSLADLPIEAEVKVTE</sequence>
<dbReference type="InterPro" id="IPR013783">
    <property type="entry name" value="Ig-like_fold"/>
</dbReference>
<dbReference type="Gene3D" id="3.20.20.300">
    <property type="entry name" value="Glycoside hydrolase, family 3, N-terminal domain"/>
    <property type="match status" value="1"/>
</dbReference>
<keyword evidence="4" id="KW-0326">Glycosidase</keyword>
<dbReference type="SUPFAM" id="SSF52279">
    <property type="entry name" value="Beta-D-glucan exohydrolase, C-terminal domain"/>
    <property type="match status" value="1"/>
</dbReference>
<dbReference type="SUPFAM" id="SSF51445">
    <property type="entry name" value="(Trans)glycosidases"/>
    <property type="match status" value="1"/>
</dbReference>
<comment type="similarity">
    <text evidence="1 4">Belongs to the glycosyl hydrolase 3 family.</text>
</comment>
<dbReference type="PANTHER" id="PTHR42715:SF10">
    <property type="entry name" value="BETA-GLUCOSIDASE"/>
    <property type="match status" value="1"/>
</dbReference>
<keyword evidence="7" id="KW-1185">Reference proteome</keyword>
<gene>
    <name evidence="6" type="ORF">R4I43_31000</name>
</gene>
<dbReference type="PROSITE" id="PS51820">
    <property type="entry name" value="PA14"/>
    <property type="match status" value="1"/>
</dbReference>
<evidence type="ECO:0000313" key="7">
    <source>
        <dbReference type="Proteomes" id="UP001327093"/>
    </source>
</evidence>
<dbReference type="EMBL" id="JAWLNX010000033">
    <property type="protein sequence ID" value="MEB3371835.1"/>
    <property type="molecule type" value="Genomic_DNA"/>
</dbReference>
<dbReference type="PROSITE" id="PS00775">
    <property type="entry name" value="GLYCOSYL_HYDROL_F3"/>
    <property type="match status" value="1"/>
</dbReference>
<dbReference type="Gene3D" id="3.40.50.1700">
    <property type="entry name" value="Glycoside hydrolase family 3 C-terminal domain"/>
    <property type="match status" value="1"/>
</dbReference>
<dbReference type="Pfam" id="PF14310">
    <property type="entry name" value="Fn3-like"/>
    <property type="match status" value="1"/>
</dbReference>